<protein>
    <submittedName>
        <fullName evidence="1">Uncharacterized protein</fullName>
    </submittedName>
</protein>
<evidence type="ECO:0000313" key="2">
    <source>
        <dbReference type="EMBL" id="CUV62115.1"/>
    </source>
</evidence>
<sequence>MLYRRSDSCSASSCAKRMKSPMVRMGCWVGSALMLAVRPYCGGALAVRRGAAVAAGRLRAGAAPLRGLKSSKC</sequence>
<organism evidence="1">
    <name type="scientific">Ralstonia solanacearum</name>
    <name type="common">Pseudomonas solanacearum</name>
    <dbReference type="NCBI Taxonomy" id="305"/>
    <lineage>
        <taxon>Bacteria</taxon>
        <taxon>Pseudomonadati</taxon>
        <taxon>Pseudomonadota</taxon>
        <taxon>Betaproteobacteria</taxon>
        <taxon>Burkholderiales</taxon>
        <taxon>Burkholderiaceae</taxon>
        <taxon>Ralstonia</taxon>
        <taxon>Ralstonia solanacearum species complex</taxon>
    </lineage>
</organism>
<name>A0A0S4VJR2_RALSL</name>
<gene>
    <name evidence="2" type="ORF">RD1301_v1_2060003</name>
    <name evidence="1" type="ORF">TD1301_v1_1020033</name>
</gene>
<accession>A0A0S4VJR2</accession>
<dbReference type="EMBL" id="LN899822">
    <property type="protein sequence ID" value="CUV62115.1"/>
    <property type="molecule type" value="Genomic_DNA"/>
</dbReference>
<dbReference type="EMBL" id="LN899825">
    <property type="protein sequence ID" value="CUV34715.1"/>
    <property type="molecule type" value="Genomic_DNA"/>
</dbReference>
<evidence type="ECO:0000313" key="1">
    <source>
        <dbReference type="EMBL" id="CUV34715.1"/>
    </source>
</evidence>
<reference evidence="1" key="1">
    <citation type="submission" date="2015-10" db="EMBL/GenBank/DDBJ databases">
        <authorList>
            <person name="Gilbert D.G."/>
        </authorList>
    </citation>
    <scope>NUCLEOTIDE SEQUENCE</scope>
    <source>
        <strain evidence="1">Phyl III-seqv23</strain>
    </source>
</reference>
<proteinExistence type="predicted"/>
<dbReference type="AlphaFoldDB" id="A0A0S4VJR2"/>